<protein>
    <recommendedName>
        <fullName evidence="3">Guanylate cyclase domain-containing protein</fullName>
    </recommendedName>
</protein>
<proteinExistence type="predicted"/>
<comment type="caution">
    <text evidence="1">The sequence shown here is derived from an EMBL/GenBank/DDBJ whole genome shotgun (WGS) entry which is preliminary data.</text>
</comment>
<organism evidence="1 2">
    <name type="scientific">Paraburkholderia agricolaris</name>
    <dbReference type="NCBI Taxonomy" id="2152888"/>
    <lineage>
        <taxon>Bacteria</taxon>
        <taxon>Pseudomonadati</taxon>
        <taxon>Pseudomonadota</taxon>
        <taxon>Betaproteobacteria</taxon>
        <taxon>Burkholderiales</taxon>
        <taxon>Burkholderiaceae</taxon>
        <taxon>Paraburkholderia</taxon>
    </lineage>
</organism>
<evidence type="ECO:0000313" key="1">
    <source>
        <dbReference type="EMBL" id="MFL9888880.1"/>
    </source>
</evidence>
<evidence type="ECO:0008006" key="3">
    <source>
        <dbReference type="Google" id="ProtNLM"/>
    </source>
</evidence>
<dbReference type="Proteomes" id="UP001629249">
    <property type="component" value="Unassembled WGS sequence"/>
</dbReference>
<evidence type="ECO:0000313" key="2">
    <source>
        <dbReference type="Proteomes" id="UP001629249"/>
    </source>
</evidence>
<gene>
    <name evidence="1" type="ORF">PQR66_38065</name>
</gene>
<keyword evidence="2" id="KW-1185">Reference proteome</keyword>
<dbReference type="RefSeq" id="WP_408335786.1">
    <property type="nucleotide sequence ID" value="NZ_JAQQFH010000060.1"/>
</dbReference>
<reference evidence="1 2" key="1">
    <citation type="journal article" date="2024" name="Chem. Sci.">
        <title>Discovery of megapolipeptins by genome mining of a Burkholderiales bacteria collection.</title>
        <authorList>
            <person name="Paulo B.S."/>
            <person name="Recchia M.J.J."/>
            <person name="Lee S."/>
            <person name="Fergusson C.H."/>
            <person name="Romanowski S.B."/>
            <person name="Hernandez A."/>
            <person name="Krull N."/>
            <person name="Liu D.Y."/>
            <person name="Cavanagh H."/>
            <person name="Bos A."/>
            <person name="Gray C.A."/>
            <person name="Murphy B.T."/>
            <person name="Linington R.G."/>
            <person name="Eustaquio A.S."/>
        </authorList>
    </citation>
    <scope>NUCLEOTIDE SEQUENCE [LARGE SCALE GENOMIC DNA]</scope>
    <source>
        <strain evidence="1 2">RL16-012-BIC-B</strain>
    </source>
</reference>
<dbReference type="EMBL" id="JAQQFN010000051">
    <property type="protein sequence ID" value="MFL9888880.1"/>
    <property type="molecule type" value="Genomic_DNA"/>
</dbReference>
<accession>A0ABW9A197</accession>
<name>A0ABW9A197_9BURK</name>
<sequence>MTQSDTPIESDTHLEDKFIAFIDILGFTALVQKAELEGNGDLSRALELTKALGSAADSNKFVQYGPTTCPLARRIANDLDFQVTQISDCVVISAEVSPAGMINLVSHCFGIALRILTKGALCRGVITRGKIWHRDGQFIGRGYMRAFQSEPGVAFMCADENETGTPFIEIDEPVTDYVREQEDDCVRSMFERTTRTDGTYTAIYPFGSLGNVPSSLVGLDFDPNEWKDPVRRSIGFRQAELAVFDRAEAEATKESVKRKIRHYKRGLEEVLQRLRTKEAALDAMIATGRIPYGTVWI</sequence>